<dbReference type="AlphaFoldDB" id="A0A545UE55"/>
<sequence>MSVKNNQSLWKIWTRKKCSEWEKWLMGVIGAIIVATVIFLGSLAKNLFFPQTAPNTKKVESSNGQWETVGLWTYDPIDGQYVPQGFILREEKGALWDAHLELKLHASLPDRARSLWPVMINRKLRKVCVAVQGYPTYSGHIDLPGDADDGVYIFKECHATP</sequence>
<dbReference type="RefSeq" id="WP_142893402.1">
    <property type="nucleotide sequence ID" value="NZ_ML660163.1"/>
</dbReference>
<evidence type="ECO:0000313" key="3">
    <source>
        <dbReference type="Proteomes" id="UP000315439"/>
    </source>
</evidence>
<reference evidence="2 3" key="1">
    <citation type="submission" date="2019-07" db="EMBL/GenBank/DDBJ databases">
        <title>Draft genome for Aliikangiella sp. M105.</title>
        <authorList>
            <person name="Wang G."/>
        </authorList>
    </citation>
    <scope>NUCLEOTIDE SEQUENCE [LARGE SCALE GENOMIC DNA]</scope>
    <source>
        <strain evidence="2 3">M105</strain>
    </source>
</reference>
<accession>A0A545UE55</accession>
<name>A0A545UE55_9GAMM</name>
<feature type="transmembrane region" description="Helical" evidence="1">
    <location>
        <begin position="24"/>
        <end position="44"/>
    </location>
</feature>
<keyword evidence="1" id="KW-0472">Membrane</keyword>
<dbReference type="Proteomes" id="UP000315439">
    <property type="component" value="Unassembled WGS sequence"/>
</dbReference>
<protein>
    <submittedName>
        <fullName evidence="2">Uncharacterized protein</fullName>
    </submittedName>
</protein>
<organism evidence="2 3">
    <name type="scientific">Aliikangiella coralliicola</name>
    <dbReference type="NCBI Taxonomy" id="2592383"/>
    <lineage>
        <taxon>Bacteria</taxon>
        <taxon>Pseudomonadati</taxon>
        <taxon>Pseudomonadota</taxon>
        <taxon>Gammaproteobacteria</taxon>
        <taxon>Oceanospirillales</taxon>
        <taxon>Pleioneaceae</taxon>
        <taxon>Aliikangiella</taxon>
    </lineage>
</organism>
<evidence type="ECO:0000256" key="1">
    <source>
        <dbReference type="SAM" id="Phobius"/>
    </source>
</evidence>
<keyword evidence="1" id="KW-1133">Transmembrane helix</keyword>
<dbReference type="EMBL" id="VIKS01000006">
    <property type="protein sequence ID" value="TQV87741.1"/>
    <property type="molecule type" value="Genomic_DNA"/>
</dbReference>
<keyword evidence="1" id="KW-0812">Transmembrane</keyword>
<evidence type="ECO:0000313" key="2">
    <source>
        <dbReference type="EMBL" id="TQV87741.1"/>
    </source>
</evidence>
<gene>
    <name evidence="2" type="ORF">FLL46_10165</name>
</gene>
<comment type="caution">
    <text evidence="2">The sequence shown here is derived from an EMBL/GenBank/DDBJ whole genome shotgun (WGS) entry which is preliminary data.</text>
</comment>
<proteinExistence type="predicted"/>
<keyword evidence="3" id="KW-1185">Reference proteome</keyword>